<name>A0AC61NGF3_9BACT</name>
<proteinExistence type="predicted"/>
<organism evidence="1 2">
    <name type="scientific">Halosquirtibacter laminarini</name>
    <dbReference type="NCBI Taxonomy" id="3374600"/>
    <lineage>
        <taxon>Bacteria</taxon>
        <taxon>Pseudomonadati</taxon>
        <taxon>Bacteroidota</taxon>
        <taxon>Bacteroidia</taxon>
        <taxon>Marinilabiliales</taxon>
        <taxon>Prolixibacteraceae</taxon>
        <taxon>Halosquirtibacter</taxon>
    </lineage>
</organism>
<reference evidence="1" key="1">
    <citation type="submission" date="2021-08" db="EMBL/GenBank/DDBJ databases">
        <title>Novel anaerobic bacterium isolated from sea squirt in East Sea, Republic of Korea.</title>
        <authorList>
            <person name="Nguyen T.H."/>
            <person name="Li Z."/>
            <person name="Lee Y.-J."/>
            <person name="Ko J."/>
            <person name="Kim S.-G."/>
        </authorList>
    </citation>
    <scope>NUCLEOTIDE SEQUENCE</scope>
    <source>
        <strain evidence="1">KCTC 25031</strain>
    </source>
</reference>
<accession>A0AC61NGF3</accession>
<evidence type="ECO:0000313" key="2">
    <source>
        <dbReference type="Proteomes" id="UP000826212"/>
    </source>
</evidence>
<sequence length="343" mass="39945">MEKIANQLITWYKGKKRDLPWRKNRSPYRVWISEIILQQTKVQQGKRYFNDFIQLFPDVNQLAMASQTEVLKAWEGLGYYSRARNLHATAKHISENLKGVFPTEHQEILQLKGIGKYTAGAIMSFAWNKPYPAIDGNTIRVITRLFKIETAGHLTSTYKHIDSLIREMYLYSHPKELNEAIIELGALVCTPTNPQCTSCPLHGECIARQTGSIGQIPKTISKRKPKERHLHFIIIKGINHTIYIEQRNKKDIWNGLYTPYLIEEELDEISEKTLILNLAKEGIKPDTILKKENKIHKLTHQTLHIHIWETKTKSEHQNFIPMKEVQNYPTPKPFIDLFKKIEN</sequence>
<protein>
    <submittedName>
        <fullName evidence="1">A/G-specific adenine glycosylase</fullName>
    </submittedName>
</protein>
<dbReference type="Proteomes" id="UP000826212">
    <property type="component" value="Chromosome"/>
</dbReference>
<evidence type="ECO:0000313" key="1">
    <source>
        <dbReference type="EMBL" id="QZE14707.1"/>
    </source>
</evidence>
<gene>
    <name evidence="1" type="primary">mutY</name>
    <name evidence="1" type="ORF">K4L44_02270</name>
</gene>
<dbReference type="EMBL" id="CP081303">
    <property type="protein sequence ID" value="QZE14707.1"/>
    <property type="molecule type" value="Genomic_DNA"/>
</dbReference>
<keyword evidence="2" id="KW-1185">Reference proteome</keyword>